<comment type="similarity">
    <text evidence="1 4">Belongs to the CRISPR-associated protein Cas6/Cse3/CasE family.</text>
</comment>
<dbReference type="InterPro" id="IPR045747">
    <property type="entry name" value="CRISPR-assoc_prot_Cas6_N_sf"/>
</dbReference>
<dbReference type="GO" id="GO:0003723">
    <property type="term" value="F:RNA binding"/>
    <property type="evidence" value="ECO:0007669"/>
    <property type="project" value="UniProtKB-KW"/>
</dbReference>
<dbReference type="Gene3D" id="3.30.70.1890">
    <property type="match status" value="1"/>
</dbReference>
<organism evidence="7 8">
    <name type="scientific">Microbacter margulisiae</name>
    <dbReference type="NCBI Taxonomy" id="1350067"/>
    <lineage>
        <taxon>Bacteria</taxon>
        <taxon>Pseudomonadati</taxon>
        <taxon>Bacteroidota</taxon>
        <taxon>Bacteroidia</taxon>
        <taxon>Bacteroidales</taxon>
        <taxon>Porphyromonadaceae</taxon>
        <taxon>Microbacter</taxon>
    </lineage>
</organism>
<evidence type="ECO:0000259" key="6">
    <source>
        <dbReference type="Pfam" id="PF01881"/>
    </source>
</evidence>
<evidence type="ECO:0000313" key="8">
    <source>
        <dbReference type="Proteomes" id="UP000544222"/>
    </source>
</evidence>
<evidence type="ECO:0000256" key="1">
    <source>
        <dbReference type="ARBA" id="ARBA00005937"/>
    </source>
</evidence>
<dbReference type="PIRSF" id="PIRSF005054">
    <property type="entry name" value="PF1131"/>
    <property type="match status" value="1"/>
</dbReference>
<dbReference type="GO" id="GO:0016788">
    <property type="term" value="F:hydrolase activity, acting on ester bonds"/>
    <property type="evidence" value="ECO:0007669"/>
    <property type="project" value="InterPro"/>
</dbReference>
<sequence>MRFKVQLSIDKNAYGNALPFSYQYELSSFIYHTLAKGNAEYAEWLHENGFSLEGKQFRLFVFSPLLLKASVNKDINRLILVDDVATMQIGFLPERSTEEFVKGVFAEQRFTLGDKISKVQFSITGIELMPTPEWGGEMRGETLSPICLSQKNEEGQVHYFSASAPEAGEAVINNLRNKYRAFYGKPFAGDTAFEWETTSEPRAKLITVKAGTPQQTKIRASLCRFRLKADNELLRIGYEAGLGEKNSMGFGMVK</sequence>
<dbReference type="EMBL" id="JACHYB010000001">
    <property type="protein sequence ID" value="MBB3186017.1"/>
    <property type="molecule type" value="Genomic_DNA"/>
</dbReference>
<dbReference type="InterPro" id="IPR010156">
    <property type="entry name" value="CRISPR-assoc_prot_Cas6"/>
</dbReference>
<dbReference type="Gene3D" id="3.30.70.1900">
    <property type="match status" value="1"/>
</dbReference>
<evidence type="ECO:0000313" key="7">
    <source>
        <dbReference type="EMBL" id="MBB3186017.1"/>
    </source>
</evidence>
<proteinExistence type="inferred from homology"/>
<feature type="active site" description="Proton donor" evidence="5">
    <location>
        <position position="46"/>
    </location>
</feature>
<dbReference type="Pfam" id="PF21350">
    <property type="entry name" value="Cas6_I-A"/>
    <property type="match status" value="1"/>
</dbReference>
<evidence type="ECO:0000256" key="5">
    <source>
        <dbReference type="PIRSR" id="PIRSR005054-50"/>
    </source>
</evidence>
<keyword evidence="2" id="KW-0694">RNA-binding</keyword>
<dbReference type="RefSeq" id="WP_183411947.1">
    <property type="nucleotide sequence ID" value="NZ_JACHYB010000001.1"/>
</dbReference>
<dbReference type="NCBIfam" id="TIGR01877">
    <property type="entry name" value="cas_cas6"/>
    <property type="match status" value="1"/>
</dbReference>
<feature type="domain" description="CRISPR associated protein Cas6 C-terminal" evidence="6">
    <location>
        <begin position="140"/>
        <end position="254"/>
    </location>
</feature>
<accession>A0A7W5H154</accession>
<feature type="active site" description="Proton acceptor" evidence="5">
    <location>
        <position position="31"/>
    </location>
</feature>
<reference evidence="7 8" key="1">
    <citation type="submission" date="2020-08" db="EMBL/GenBank/DDBJ databases">
        <title>Genomic Encyclopedia of Type Strains, Phase IV (KMG-IV): sequencing the most valuable type-strain genomes for metagenomic binning, comparative biology and taxonomic classification.</title>
        <authorList>
            <person name="Goeker M."/>
        </authorList>
    </citation>
    <scope>NUCLEOTIDE SEQUENCE [LARGE SCALE GENOMIC DNA]</scope>
    <source>
        <strain evidence="7 8">DSM 27471</strain>
    </source>
</reference>
<protein>
    <recommendedName>
        <fullName evidence="4">CRISPR-associated endoribonuclease</fullName>
    </recommendedName>
</protein>
<comment type="caution">
    <text evidence="7">The sequence shown here is derived from an EMBL/GenBank/DDBJ whole genome shotgun (WGS) entry which is preliminary data.</text>
</comment>
<name>A0A7W5H154_9PORP</name>
<gene>
    <name evidence="7" type="ORF">FHX64_000180</name>
</gene>
<comment type="function">
    <text evidence="4">CRISPR (clustered regularly interspaced short palindromic repeat), is an adaptive immune system that provides protection against mobile genetic elements (viruses, transposable elements and conjugative plasmids). CRISPR clusters contain sequences complementary to antecedent mobile elements and target invading nucleic acids. CRISPR clusters are transcribed and processed into CRISPR RNA (crRNA).</text>
</comment>
<dbReference type="CDD" id="cd21140">
    <property type="entry name" value="Cas6_I-like"/>
    <property type="match status" value="1"/>
</dbReference>
<evidence type="ECO:0000256" key="2">
    <source>
        <dbReference type="ARBA" id="ARBA00022884"/>
    </source>
</evidence>
<dbReference type="Pfam" id="PF01881">
    <property type="entry name" value="Cas_Cas6_C"/>
    <property type="match status" value="1"/>
</dbReference>
<dbReference type="GO" id="GO:0051607">
    <property type="term" value="P:defense response to virus"/>
    <property type="evidence" value="ECO:0007669"/>
    <property type="project" value="UniProtKB-KW"/>
</dbReference>
<dbReference type="PANTHER" id="PTHR36984">
    <property type="entry name" value="CRISPR-ASSOCIATED ENDORIBONUCLEASE CAS6 1"/>
    <property type="match status" value="1"/>
</dbReference>
<keyword evidence="7" id="KW-0378">Hydrolase</keyword>
<dbReference type="InterPro" id="IPR049435">
    <property type="entry name" value="Cas_Cas6_C"/>
</dbReference>
<dbReference type="Proteomes" id="UP000544222">
    <property type="component" value="Unassembled WGS sequence"/>
</dbReference>
<keyword evidence="8" id="KW-1185">Reference proteome</keyword>
<dbReference type="AlphaFoldDB" id="A0A7W5H154"/>
<dbReference type="PANTHER" id="PTHR36984:SF1">
    <property type="entry name" value="CRISPR-ASSOCIATED ENDORIBONUCLEASE CAS6 1"/>
    <property type="match status" value="1"/>
</dbReference>
<evidence type="ECO:0000256" key="4">
    <source>
        <dbReference type="PIRNR" id="PIRNR005054"/>
    </source>
</evidence>
<evidence type="ECO:0000256" key="3">
    <source>
        <dbReference type="ARBA" id="ARBA00023118"/>
    </source>
</evidence>
<keyword evidence="3" id="KW-0051">Antiviral defense</keyword>